<evidence type="ECO:0000259" key="2">
    <source>
        <dbReference type="Pfam" id="PF13472"/>
    </source>
</evidence>
<dbReference type="SUPFAM" id="SSF52266">
    <property type="entry name" value="SGNH hydrolase"/>
    <property type="match status" value="1"/>
</dbReference>
<accession>A0A0X8P199</accession>
<dbReference type="Pfam" id="PF13472">
    <property type="entry name" value="Lipase_GDSL_2"/>
    <property type="match status" value="1"/>
</dbReference>
<keyword evidence="1" id="KW-0732">Signal</keyword>
<proteinExistence type="predicted"/>
<dbReference type="Proteomes" id="UP000060602">
    <property type="component" value="Chromosome"/>
</dbReference>
<organism evidence="3 4">
    <name type="scientific">Alcaligenes xylosoxydans xylosoxydans</name>
    <name type="common">Achromobacter xylosoxidans</name>
    <dbReference type="NCBI Taxonomy" id="85698"/>
    <lineage>
        <taxon>Bacteria</taxon>
        <taxon>Pseudomonadati</taxon>
        <taxon>Pseudomonadota</taxon>
        <taxon>Betaproteobacteria</taxon>
        <taxon>Burkholderiales</taxon>
        <taxon>Alcaligenaceae</taxon>
        <taxon>Achromobacter</taxon>
    </lineage>
</organism>
<dbReference type="InterPro" id="IPR036514">
    <property type="entry name" value="SGNH_hydro_sf"/>
</dbReference>
<dbReference type="AlphaFoldDB" id="A0A0X8P199"/>
<feature type="domain" description="SGNH hydrolase-type esterase" evidence="2">
    <location>
        <begin position="33"/>
        <end position="234"/>
    </location>
</feature>
<evidence type="ECO:0000313" key="4">
    <source>
        <dbReference type="Proteomes" id="UP000060602"/>
    </source>
</evidence>
<sequence length="254" mass="27931">MMNRRTLLSALLLAPGCAALPAWARNERIYAVVVGDSIAEGEIQRKGRLNVQGQFVPDYPSNPGQLSYELARYSGVFHFNHGIGGQMSAQVRARWRRDVLAEEYDPGDGRGARTLPAGTRPSLAYLHVGINDVAVGMVPLQTLQDNFTYFAQTTAKLGIPLVVDNIGAYLGMTPPMIEVTRAFNDWLLHELPRQYPHVRVVDYLYWSSGGTNDFLKLAPGLFADGVHPNIAGYTAFAAYIHETLKLPAGAAVRY</sequence>
<gene>
    <name evidence="3" type="ORF">AL504_19625</name>
</gene>
<evidence type="ECO:0000256" key="1">
    <source>
        <dbReference type="SAM" id="SignalP"/>
    </source>
</evidence>
<feature type="signal peptide" evidence="1">
    <location>
        <begin position="1"/>
        <end position="24"/>
    </location>
</feature>
<protein>
    <submittedName>
        <fullName evidence="3">Capsular biosynthesis protein</fullName>
    </submittedName>
</protein>
<dbReference type="GO" id="GO:0016788">
    <property type="term" value="F:hydrolase activity, acting on ester bonds"/>
    <property type="evidence" value="ECO:0007669"/>
    <property type="project" value="UniProtKB-ARBA"/>
</dbReference>
<feature type="chain" id="PRO_5014737985" evidence="1">
    <location>
        <begin position="25"/>
        <end position="254"/>
    </location>
</feature>
<name>A0A0X8P199_ALCXX</name>
<dbReference type="InterPro" id="IPR013830">
    <property type="entry name" value="SGNH_hydro"/>
</dbReference>
<evidence type="ECO:0000313" key="3">
    <source>
        <dbReference type="EMBL" id="AMG38026.2"/>
    </source>
</evidence>
<reference evidence="4" key="1">
    <citation type="submission" date="2015-12" db="EMBL/GenBank/DDBJ databases">
        <title>FDA dAtabase for Regulatory Grade micrObial Sequences (FDA-ARGOS): Supporting development and validation of Infectious Disease Dx tests.</title>
        <authorList>
            <person name="Case J."/>
            <person name="Tallon L."/>
            <person name="Sadzewicz L."/>
            <person name="Sengamalay N."/>
            <person name="Ott S."/>
            <person name="Godinez A."/>
            <person name="Nagaraj S."/>
            <person name="Nadendla S."/>
            <person name="Sichtig H."/>
        </authorList>
    </citation>
    <scope>NUCLEOTIDE SEQUENCE [LARGE SCALE GENOMIC DNA]</scope>
    <source>
        <strain evidence="4">FDAARGOS_147</strain>
    </source>
</reference>
<dbReference type="Gene3D" id="3.40.50.1110">
    <property type="entry name" value="SGNH hydrolase"/>
    <property type="match status" value="1"/>
</dbReference>
<dbReference type="EMBL" id="CP014060">
    <property type="protein sequence ID" value="AMG38026.2"/>
    <property type="molecule type" value="Genomic_DNA"/>
</dbReference>